<sequence length="231" mass="25675">MKNILFCFIVMLMAFGCAKKDVPKYTISRVVKSDTATLLTVNISSRLTESQLLSIAGKIKSDSSKLSNLQLCYLLNGHKDRNTSDNNFYAIAKYPNANKVVMQDTLKDTEGNFVRLKISGISAQVAKHLLELNPKEITGKNIVGRFVDDNNHTLIVPFYEPNDPKKELYVMELDTAGKVVSATVPMIVTKDGMERYVVSHRGDYITIKDSVLTQYSVDDAGLPYNSIKAGL</sequence>
<organism evidence="1 2">
    <name type="scientific">Mucilaginibacter pineti</name>
    <dbReference type="NCBI Taxonomy" id="1391627"/>
    <lineage>
        <taxon>Bacteria</taxon>
        <taxon>Pseudomonadati</taxon>
        <taxon>Bacteroidota</taxon>
        <taxon>Sphingobacteriia</taxon>
        <taxon>Sphingobacteriales</taxon>
        <taxon>Sphingobacteriaceae</taxon>
        <taxon>Mucilaginibacter</taxon>
    </lineage>
</organism>
<accession>A0A1G6W264</accession>
<dbReference type="AlphaFoldDB" id="A0A1G6W264"/>
<evidence type="ECO:0000313" key="1">
    <source>
        <dbReference type="EMBL" id="SDD60040.1"/>
    </source>
</evidence>
<keyword evidence="2" id="KW-1185">Reference proteome</keyword>
<dbReference type="STRING" id="1391627.SAMN05216464_10226"/>
<evidence type="ECO:0008006" key="3">
    <source>
        <dbReference type="Google" id="ProtNLM"/>
    </source>
</evidence>
<dbReference type="EMBL" id="FNAI01000002">
    <property type="protein sequence ID" value="SDD60040.1"/>
    <property type="molecule type" value="Genomic_DNA"/>
</dbReference>
<dbReference type="Proteomes" id="UP000199072">
    <property type="component" value="Unassembled WGS sequence"/>
</dbReference>
<proteinExistence type="predicted"/>
<name>A0A1G6W264_9SPHI</name>
<dbReference type="RefSeq" id="WP_091145196.1">
    <property type="nucleotide sequence ID" value="NZ_FNAI01000002.1"/>
</dbReference>
<protein>
    <recommendedName>
        <fullName evidence="3">Lipoprotein</fullName>
    </recommendedName>
</protein>
<dbReference type="PROSITE" id="PS51257">
    <property type="entry name" value="PROKAR_LIPOPROTEIN"/>
    <property type="match status" value="1"/>
</dbReference>
<reference evidence="1 2" key="1">
    <citation type="submission" date="2016-10" db="EMBL/GenBank/DDBJ databases">
        <authorList>
            <person name="de Groot N.N."/>
        </authorList>
    </citation>
    <scope>NUCLEOTIDE SEQUENCE [LARGE SCALE GENOMIC DNA]</scope>
    <source>
        <strain evidence="1 2">47C3B</strain>
    </source>
</reference>
<dbReference type="OrthoDB" id="789785at2"/>
<gene>
    <name evidence="1" type="ORF">SAMN05216464_10226</name>
</gene>
<evidence type="ECO:0000313" key="2">
    <source>
        <dbReference type="Proteomes" id="UP000199072"/>
    </source>
</evidence>